<gene>
    <name evidence="3" type="ORF">GXW76_14895</name>
</gene>
<evidence type="ECO:0000313" key="3">
    <source>
        <dbReference type="EMBL" id="MBR0672467.1"/>
    </source>
</evidence>
<dbReference type="Gene3D" id="1.20.1260.10">
    <property type="match status" value="1"/>
</dbReference>
<dbReference type="Proteomes" id="UP001138751">
    <property type="component" value="Unassembled WGS sequence"/>
</dbReference>
<organism evidence="3 4">
    <name type="scientific">Neoroseomonas soli</name>
    <dbReference type="NCBI Taxonomy" id="1081025"/>
    <lineage>
        <taxon>Bacteria</taxon>
        <taxon>Pseudomonadati</taxon>
        <taxon>Pseudomonadota</taxon>
        <taxon>Alphaproteobacteria</taxon>
        <taxon>Acetobacterales</taxon>
        <taxon>Acetobacteraceae</taxon>
        <taxon>Neoroseomonas</taxon>
    </lineage>
</organism>
<reference evidence="3" key="2">
    <citation type="journal article" date="2021" name="Syst. Appl. Microbiol.">
        <title>Roseomonas hellenica sp. nov., isolated from roots of wild-growing Alkanna tinctoria.</title>
        <authorList>
            <person name="Rat A."/>
            <person name="Naranjo H.D."/>
            <person name="Lebbe L."/>
            <person name="Cnockaert M."/>
            <person name="Krigas N."/>
            <person name="Grigoriadou K."/>
            <person name="Maloupa E."/>
            <person name="Willems A."/>
        </authorList>
    </citation>
    <scope>NUCLEOTIDE SEQUENCE</scope>
    <source>
        <strain evidence="3">LMG 31231</strain>
    </source>
</reference>
<keyword evidence="4" id="KW-1185">Reference proteome</keyword>
<name>A0A9X9WZ88_9PROT</name>
<protein>
    <submittedName>
        <fullName evidence="3">DUF305 domain-containing protein</fullName>
    </submittedName>
</protein>
<proteinExistence type="predicted"/>
<evidence type="ECO:0000313" key="4">
    <source>
        <dbReference type="Proteomes" id="UP001138751"/>
    </source>
</evidence>
<evidence type="ECO:0000259" key="2">
    <source>
        <dbReference type="Pfam" id="PF03713"/>
    </source>
</evidence>
<evidence type="ECO:0000256" key="1">
    <source>
        <dbReference type="SAM" id="MobiDB-lite"/>
    </source>
</evidence>
<sequence length="115" mass="12092">MQGGATMPMGRGGPGQMHGSHGVAAPGAQRAASTTAFMEANAKMHRDMAITYSGNADRDFAAGMIPHHRGAIDMARIALEYGQDPEVRALAQAVITAQEAEITQLRSILARLPAH</sequence>
<dbReference type="AlphaFoldDB" id="A0A9X9WZ88"/>
<comment type="caution">
    <text evidence="3">The sequence shown here is derived from an EMBL/GenBank/DDBJ whole genome shotgun (WGS) entry which is preliminary data.</text>
</comment>
<dbReference type="Pfam" id="PF03713">
    <property type="entry name" value="DUF305"/>
    <property type="match status" value="1"/>
</dbReference>
<dbReference type="EMBL" id="JAAEDM010000041">
    <property type="protein sequence ID" value="MBR0672467.1"/>
    <property type="molecule type" value="Genomic_DNA"/>
</dbReference>
<feature type="domain" description="DUF305" evidence="2">
    <location>
        <begin position="22"/>
        <end position="109"/>
    </location>
</feature>
<dbReference type="InterPro" id="IPR005183">
    <property type="entry name" value="DUF305_CopM-like"/>
</dbReference>
<dbReference type="PANTHER" id="PTHR36933:SF1">
    <property type="entry name" value="SLL0788 PROTEIN"/>
    <property type="match status" value="1"/>
</dbReference>
<dbReference type="InterPro" id="IPR012347">
    <property type="entry name" value="Ferritin-like"/>
</dbReference>
<reference evidence="3" key="1">
    <citation type="submission" date="2020-01" db="EMBL/GenBank/DDBJ databases">
        <authorList>
            <person name="Rat A."/>
        </authorList>
    </citation>
    <scope>NUCLEOTIDE SEQUENCE</scope>
    <source>
        <strain evidence="3">LMG 31231</strain>
    </source>
</reference>
<feature type="region of interest" description="Disordered" evidence="1">
    <location>
        <begin position="1"/>
        <end position="31"/>
    </location>
</feature>
<accession>A0A9X9WZ88</accession>
<dbReference type="PANTHER" id="PTHR36933">
    <property type="entry name" value="SLL0788 PROTEIN"/>
    <property type="match status" value="1"/>
</dbReference>